<proteinExistence type="predicted"/>
<sequence length="360" mass="41597">MGTMRKVSMQAMMLVVMLMMSMMLSKEVGAEREESVDWLESVYVTPSEISFGNEIKVKVTVKIHDNTIYSGGIKYGERIGVRYLLPYLDEDEEEVYQYVSAKYNPETNLFEGVLNVPFDFEQVGDWEIDTMHTGITGLTAYNSDLYEPRVGSQRESMEDFSGGIITLLEPVAGWNYIKEYGETQGHWYYFDEETLEFVTGWLEENEQLYYLNEDGMMVTGWAFLDGHWYYLNENGTMATGWKSINGKWYYLNIDGAMVTDWVSVNGSWYYLNVDGTMATSWVSVNGNWYYLNADGSMATGWVSVNGSWYYLNADGSMVIDWKQVNGKWYYLDKQSGAMATSRWIDKKYWVDANGVWTKTR</sequence>
<feature type="repeat" description="Cell wall-binding" evidence="2">
    <location>
        <begin position="238"/>
        <end position="257"/>
    </location>
</feature>
<evidence type="ECO:0000256" key="1">
    <source>
        <dbReference type="ARBA" id="ARBA00022737"/>
    </source>
</evidence>
<dbReference type="AlphaFoldDB" id="A0A073JTB1"/>
<name>A0A073JTB1_9BACI</name>
<feature type="repeat" description="Cell wall-binding" evidence="2">
    <location>
        <begin position="278"/>
        <end position="297"/>
    </location>
</feature>
<reference evidence="3 4" key="1">
    <citation type="submission" date="2014-06" db="EMBL/GenBank/DDBJ databases">
        <title>Draft genome sequence of Bacillus manliponensis JCM 15802 (MCCC 1A00708).</title>
        <authorList>
            <person name="Lai Q."/>
            <person name="Liu Y."/>
            <person name="Shao Z."/>
        </authorList>
    </citation>
    <scope>NUCLEOTIDE SEQUENCE [LARGE SCALE GENOMIC DNA]</scope>
    <source>
        <strain evidence="3 4">JCM 15802</strain>
    </source>
</reference>
<dbReference type="Pfam" id="PF19127">
    <property type="entry name" value="Choline_bind_3"/>
    <property type="match status" value="2"/>
</dbReference>
<dbReference type="PROSITE" id="PS51170">
    <property type="entry name" value="CW"/>
    <property type="match status" value="5"/>
</dbReference>
<feature type="repeat" description="Cell wall-binding" evidence="2">
    <location>
        <begin position="298"/>
        <end position="317"/>
    </location>
</feature>
<gene>
    <name evidence="3" type="ORF">BAMA_12950</name>
</gene>
<dbReference type="InterPro" id="IPR018337">
    <property type="entry name" value="Cell_wall/Cho-bd_repeat"/>
</dbReference>
<dbReference type="STRING" id="574376.BAMA_12950"/>
<comment type="caution">
    <text evidence="3">The sequence shown here is derived from an EMBL/GenBank/DDBJ whole genome shotgun (WGS) entry which is preliminary data.</text>
</comment>
<dbReference type="OrthoDB" id="2032428at2"/>
<dbReference type="Gene3D" id="2.10.270.10">
    <property type="entry name" value="Cholin Binding"/>
    <property type="match status" value="3"/>
</dbReference>
<dbReference type="eggNOG" id="COG5263">
    <property type="taxonomic scope" value="Bacteria"/>
</dbReference>
<dbReference type="EMBL" id="JOTN01000028">
    <property type="protein sequence ID" value="KEK17467.1"/>
    <property type="molecule type" value="Genomic_DNA"/>
</dbReference>
<keyword evidence="4" id="KW-1185">Reference proteome</keyword>
<protein>
    <submittedName>
        <fullName evidence="3">Uncharacterized protein</fullName>
    </submittedName>
</protein>
<feature type="repeat" description="Cell wall-binding" evidence="2">
    <location>
        <begin position="258"/>
        <end position="277"/>
    </location>
</feature>
<dbReference type="Proteomes" id="UP000027822">
    <property type="component" value="Unassembled WGS sequence"/>
</dbReference>
<dbReference type="Pfam" id="PF01473">
    <property type="entry name" value="Choline_bind_1"/>
    <property type="match status" value="3"/>
</dbReference>
<dbReference type="SUPFAM" id="SSF69360">
    <property type="entry name" value="Cell wall binding repeat"/>
    <property type="match status" value="1"/>
</dbReference>
<evidence type="ECO:0000256" key="2">
    <source>
        <dbReference type="PROSITE-ProRule" id="PRU00591"/>
    </source>
</evidence>
<feature type="repeat" description="Cell wall-binding" evidence="2">
    <location>
        <begin position="218"/>
        <end position="237"/>
    </location>
</feature>
<accession>A0A073JTB1</accession>
<evidence type="ECO:0000313" key="4">
    <source>
        <dbReference type="Proteomes" id="UP000027822"/>
    </source>
</evidence>
<organism evidence="3 4">
    <name type="scientific">Bacillus manliponensis</name>
    <dbReference type="NCBI Taxonomy" id="574376"/>
    <lineage>
        <taxon>Bacteria</taxon>
        <taxon>Bacillati</taxon>
        <taxon>Bacillota</taxon>
        <taxon>Bacilli</taxon>
        <taxon>Bacillales</taxon>
        <taxon>Bacillaceae</taxon>
        <taxon>Bacillus</taxon>
        <taxon>Bacillus cereus group</taxon>
    </lineage>
</organism>
<evidence type="ECO:0000313" key="3">
    <source>
        <dbReference type="EMBL" id="KEK17467.1"/>
    </source>
</evidence>
<keyword evidence="1" id="KW-0677">Repeat</keyword>